<dbReference type="HAMAP" id="MF_00009">
    <property type="entry name" value="Endoribonucl_YbeY"/>
    <property type="match status" value="1"/>
</dbReference>
<dbReference type="SUPFAM" id="SSF55486">
    <property type="entry name" value="Metalloproteases ('zincins'), catalytic domain"/>
    <property type="match status" value="1"/>
</dbReference>
<keyword evidence="3" id="KW-0540">Nuclease</keyword>
<dbReference type="PANTHER" id="PTHR46986">
    <property type="entry name" value="ENDORIBONUCLEASE YBEY, CHLOROPLASTIC"/>
    <property type="match status" value="1"/>
</dbReference>
<sequence>MTRGVVAITRFSMTRTTTTTRTILKKNSTGSSTAFMYNSPLQNNYHRSMKQSSPFSSVAPNEKWGKSQCRCWSTLHRMYPSPSSIDLSRTTTHTSLTRLFGSKRGIPTNPPGEIEIYNELYPSIDISTLQHKVSIIRQIIGYETYDVSILLTDDELITEINNDTRGMNKPTDILSFPFDNEVIVEPGVLGDAEFDHEDFYNLGEMIVDVPYIERRIEEDREYYENGGKDDDEEEERGVSGAMAKVYDVEERIGMLFVHGMLHLVGYDHETDEDFELMVTKEEEVLKLLKEELEK</sequence>
<organism evidence="8">
    <name type="scientific">Ditylum brightwellii</name>
    <dbReference type="NCBI Taxonomy" id="49249"/>
    <lineage>
        <taxon>Eukaryota</taxon>
        <taxon>Sar</taxon>
        <taxon>Stramenopiles</taxon>
        <taxon>Ochrophyta</taxon>
        <taxon>Bacillariophyta</taxon>
        <taxon>Mediophyceae</taxon>
        <taxon>Lithodesmiophycidae</taxon>
        <taxon>Lithodesmiales</taxon>
        <taxon>Lithodesmiaceae</taxon>
        <taxon>Ditylum</taxon>
    </lineage>
</organism>
<dbReference type="PROSITE" id="PS01306">
    <property type="entry name" value="UPF0054"/>
    <property type="match status" value="1"/>
</dbReference>
<reference evidence="8" key="1">
    <citation type="submission" date="2021-01" db="EMBL/GenBank/DDBJ databases">
        <authorList>
            <person name="Corre E."/>
            <person name="Pelletier E."/>
            <person name="Niang G."/>
            <person name="Scheremetjew M."/>
            <person name="Finn R."/>
            <person name="Kale V."/>
            <person name="Holt S."/>
            <person name="Cochrane G."/>
            <person name="Meng A."/>
            <person name="Brown T."/>
            <person name="Cohen L."/>
        </authorList>
    </citation>
    <scope>NUCLEOTIDE SEQUENCE</scope>
    <source>
        <strain evidence="8">Pop2</strain>
    </source>
</reference>
<dbReference type="AlphaFoldDB" id="A0A7S1ZIF3"/>
<dbReference type="InterPro" id="IPR002036">
    <property type="entry name" value="YbeY"/>
</dbReference>
<evidence type="ECO:0000256" key="7">
    <source>
        <dbReference type="ARBA" id="ARBA00022833"/>
    </source>
</evidence>
<comment type="cofactor">
    <cofactor evidence="1">
        <name>Zn(2+)</name>
        <dbReference type="ChEBI" id="CHEBI:29105"/>
    </cofactor>
</comment>
<dbReference type="GO" id="GO:0004222">
    <property type="term" value="F:metalloendopeptidase activity"/>
    <property type="evidence" value="ECO:0007669"/>
    <property type="project" value="InterPro"/>
</dbReference>
<dbReference type="InterPro" id="IPR023091">
    <property type="entry name" value="MetalPrtase_cat_dom_sf_prd"/>
</dbReference>
<proteinExistence type="inferred from homology"/>
<dbReference type="Pfam" id="PF02130">
    <property type="entry name" value="YbeY"/>
    <property type="match status" value="2"/>
</dbReference>
<keyword evidence="4" id="KW-0479">Metal-binding</keyword>
<evidence type="ECO:0000256" key="2">
    <source>
        <dbReference type="ARBA" id="ARBA00010875"/>
    </source>
</evidence>
<dbReference type="InterPro" id="IPR020549">
    <property type="entry name" value="YbeY_CS"/>
</dbReference>
<dbReference type="Gene3D" id="3.40.390.30">
    <property type="entry name" value="Metalloproteases ('zincins'), catalytic domain"/>
    <property type="match status" value="1"/>
</dbReference>
<evidence type="ECO:0000256" key="6">
    <source>
        <dbReference type="ARBA" id="ARBA00022801"/>
    </source>
</evidence>
<gene>
    <name evidence="8" type="ORF">DBRI1063_LOCUS15909</name>
</gene>
<comment type="similarity">
    <text evidence="2">Belongs to the endoribonuclease YbeY family.</text>
</comment>
<dbReference type="NCBIfam" id="TIGR00043">
    <property type="entry name" value="rRNA maturation RNase YbeY"/>
    <property type="match status" value="2"/>
</dbReference>
<keyword evidence="6" id="KW-0378">Hydrolase</keyword>
<name>A0A7S1ZIF3_9STRA</name>
<evidence type="ECO:0000256" key="3">
    <source>
        <dbReference type="ARBA" id="ARBA00022722"/>
    </source>
</evidence>
<protein>
    <submittedName>
        <fullName evidence="8">Uncharacterized protein</fullName>
    </submittedName>
</protein>
<evidence type="ECO:0000256" key="5">
    <source>
        <dbReference type="ARBA" id="ARBA00022759"/>
    </source>
</evidence>
<evidence type="ECO:0000256" key="4">
    <source>
        <dbReference type="ARBA" id="ARBA00022723"/>
    </source>
</evidence>
<accession>A0A7S1ZIF3</accession>
<dbReference type="GO" id="GO:0004519">
    <property type="term" value="F:endonuclease activity"/>
    <property type="evidence" value="ECO:0007669"/>
    <property type="project" value="UniProtKB-KW"/>
</dbReference>
<keyword evidence="5" id="KW-0255">Endonuclease</keyword>
<dbReference type="EMBL" id="HBGN01024854">
    <property type="protein sequence ID" value="CAD9339695.1"/>
    <property type="molecule type" value="Transcribed_RNA"/>
</dbReference>
<keyword evidence="7" id="KW-0862">Zinc</keyword>
<evidence type="ECO:0000313" key="8">
    <source>
        <dbReference type="EMBL" id="CAD9339695.1"/>
    </source>
</evidence>
<dbReference type="PANTHER" id="PTHR46986:SF1">
    <property type="entry name" value="ENDORIBONUCLEASE YBEY, CHLOROPLASTIC"/>
    <property type="match status" value="1"/>
</dbReference>
<evidence type="ECO:0000256" key="1">
    <source>
        <dbReference type="ARBA" id="ARBA00001947"/>
    </source>
</evidence>
<dbReference type="GO" id="GO:0006364">
    <property type="term" value="P:rRNA processing"/>
    <property type="evidence" value="ECO:0007669"/>
    <property type="project" value="InterPro"/>
</dbReference>
<dbReference type="GO" id="GO:0046872">
    <property type="term" value="F:metal ion binding"/>
    <property type="evidence" value="ECO:0007669"/>
    <property type="project" value="UniProtKB-KW"/>
</dbReference>